<organism evidence="7 8">
    <name type="scientific">Brevibacillus fluminis</name>
    <dbReference type="NCBI Taxonomy" id="511487"/>
    <lineage>
        <taxon>Bacteria</taxon>
        <taxon>Bacillati</taxon>
        <taxon>Bacillota</taxon>
        <taxon>Bacilli</taxon>
        <taxon>Bacillales</taxon>
        <taxon>Paenibacillaceae</taxon>
        <taxon>Brevibacillus</taxon>
    </lineage>
</organism>
<dbReference type="InterPro" id="IPR050367">
    <property type="entry name" value="APC_superfamily"/>
</dbReference>
<feature type="transmembrane region" description="Helical" evidence="5">
    <location>
        <begin position="47"/>
        <end position="67"/>
    </location>
</feature>
<dbReference type="GO" id="GO:0016020">
    <property type="term" value="C:membrane"/>
    <property type="evidence" value="ECO:0007669"/>
    <property type="project" value="UniProtKB-SubCell"/>
</dbReference>
<feature type="transmembrane region" description="Helical" evidence="5">
    <location>
        <begin position="335"/>
        <end position="353"/>
    </location>
</feature>
<keyword evidence="2 5" id="KW-0812">Transmembrane</keyword>
<evidence type="ECO:0000256" key="1">
    <source>
        <dbReference type="ARBA" id="ARBA00004141"/>
    </source>
</evidence>
<reference evidence="7 8" key="1">
    <citation type="submission" date="2018-10" db="EMBL/GenBank/DDBJ databases">
        <title>Phylogenomics of Brevibacillus.</title>
        <authorList>
            <person name="Dunlap C."/>
        </authorList>
    </citation>
    <scope>NUCLEOTIDE SEQUENCE [LARGE SCALE GENOMIC DNA]</scope>
    <source>
        <strain evidence="7 8">JCM 15716</strain>
    </source>
</reference>
<evidence type="ECO:0000256" key="2">
    <source>
        <dbReference type="ARBA" id="ARBA00022692"/>
    </source>
</evidence>
<feature type="transmembrane region" description="Helical" evidence="5">
    <location>
        <begin position="235"/>
        <end position="258"/>
    </location>
</feature>
<feature type="transmembrane region" description="Helical" evidence="5">
    <location>
        <begin position="392"/>
        <end position="410"/>
    </location>
</feature>
<evidence type="ECO:0000256" key="5">
    <source>
        <dbReference type="SAM" id="Phobius"/>
    </source>
</evidence>
<sequence>MEARYLSQPRTLKRSLSLFHVIFFGLAYMAPLTIFTTYGVATQASHGMLPAAYIVALIAMAFTAYSYGRMVKVYPMSGSAYTYTQKSLNSHAGFLVGWAILMDYLFLPMINYLVAALYLAIYFPSVPFWVWVISFIVITTVLNILGIKLATNINTLFVIYQFFVLVVFVVLSIKGILHGMGTGTLVSIKPFFNPDVPLSSVMAGASLLCLSFLGFDAVSTLSEETKNPDKTIPKAILLVTLIGGALFIFISYVGHMVYPDYASFKNPDTAAYEMIEYVGGNLLTALFTAASLVGFLASAVAAHGSVTRLLYAMGRDSVLPQKLFGSLHPRFKTPVFNIVLVGVLSLTALFVDLVTATSFINFGALVAFTFVNLSVIAHYYVRNRRRSPLDTLRYLILPLIGAGFTVWLWTSLDKHSLILGGVWALCGLLYLMYLTKMFTKRPPELNFDEVDLEKDN</sequence>
<keyword evidence="8" id="KW-1185">Reference proteome</keyword>
<comment type="caution">
    <text evidence="7">The sequence shown here is derived from an EMBL/GenBank/DDBJ whole genome shotgun (WGS) entry which is preliminary data.</text>
</comment>
<keyword evidence="3 5" id="KW-1133">Transmembrane helix</keyword>
<name>A0A3M8DSW3_9BACL</name>
<protein>
    <submittedName>
        <fullName evidence="7">APC family permease</fullName>
    </submittedName>
</protein>
<feature type="transmembrane region" description="Helical" evidence="5">
    <location>
        <begin position="21"/>
        <end position="41"/>
    </location>
</feature>
<evidence type="ECO:0000256" key="3">
    <source>
        <dbReference type="ARBA" id="ARBA00022989"/>
    </source>
</evidence>
<feature type="transmembrane region" description="Helical" evidence="5">
    <location>
        <begin position="197"/>
        <end position="215"/>
    </location>
</feature>
<feature type="domain" description="Amino acid permease/ SLC12A" evidence="6">
    <location>
        <begin position="20"/>
        <end position="411"/>
    </location>
</feature>
<dbReference type="Proteomes" id="UP000271031">
    <property type="component" value="Unassembled WGS sequence"/>
</dbReference>
<accession>A0A3M8DSW3</accession>
<feature type="transmembrane region" description="Helical" evidence="5">
    <location>
        <begin position="278"/>
        <end position="302"/>
    </location>
</feature>
<evidence type="ECO:0000313" key="8">
    <source>
        <dbReference type="Proteomes" id="UP000271031"/>
    </source>
</evidence>
<keyword evidence="4 5" id="KW-0472">Membrane</keyword>
<evidence type="ECO:0000256" key="4">
    <source>
        <dbReference type="ARBA" id="ARBA00023136"/>
    </source>
</evidence>
<dbReference type="OrthoDB" id="9762947at2"/>
<feature type="transmembrane region" description="Helical" evidence="5">
    <location>
        <begin position="157"/>
        <end position="177"/>
    </location>
</feature>
<gene>
    <name evidence="7" type="ORF">EDM56_08150</name>
</gene>
<feature type="transmembrane region" description="Helical" evidence="5">
    <location>
        <begin position="416"/>
        <end position="434"/>
    </location>
</feature>
<dbReference type="PANTHER" id="PTHR42770">
    <property type="entry name" value="AMINO ACID TRANSPORTER-RELATED"/>
    <property type="match status" value="1"/>
</dbReference>
<dbReference type="PIRSF" id="PIRSF006060">
    <property type="entry name" value="AA_transporter"/>
    <property type="match status" value="1"/>
</dbReference>
<comment type="subcellular location">
    <subcellularLocation>
        <location evidence="1">Membrane</location>
        <topology evidence="1">Multi-pass membrane protein</topology>
    </subcellularLocation>
</comment>
<evidence type="ECO:0000313" key="7">
    <source>
        <dbReference type="EMBL" id="RNB90471.1"/>
    </source>
</evidence>
<feature type="transmembrane region" description="Helical" evidence="5">
    <location>
        <begin position="128"/>
        <end position="145"/>
    </location>
</feature>
<feature type="transmembrane region" description="Helical" evidence="5">
    <location>
        <begin position="95"/>
        <end position="122"/>
    </location>
</feature>
<dbReference type="Pfam" id="PF00324">
    <property type="entry name" value="AA_permease"/>
    <property type="match status" value="1"/>
</dbReference>
<dbReference type="Gene3D" id="1.20.1740.10">
    <property type="entry name" value="Amino acid/polyamine transporter I"/>
    <property type="match status" value="1"/>
</dbReference>
<dbReference type="EMBL" id="RHHQ01000007">
    <property type="protein sequence ID" value="RNB90471.1"/>
    <property type="molecule type" value="Genomic_DNA"/>
</dbReference>
<evidence type="ECO:0000259" key="6">
    <source>
        <dbReference type="Pfam" id="PF00324"/>
    </source>
</evidence>
<dbReference type="PANTHER" id="PTHR42770:SF8">
    <property type="entry name" value="PUTRESCINE IMPORTER PUUP"/>
    <property type="match status" value="1"/>
</dbReference>
<dbReference type="GO" id="GO:0055085">
    <property type="term" value="P:transmembrane transport"/>
    <property type="evidence" value="ECO:0007669"/>
    <property type="project" value="InterPro"/>
</dbReference>
<dbReference type="AlphaFoldDB" id="A0A3M8DSW3"/>
<proteinExistence type="predicted"/>
<feature type="transmembrane region" description="Helical" evidence="5">
    <location>
        <begin position="359"/>
        <end position="380"/>
    </location>
</feature>
<dbReference type="InterPro" id="IPR004841">
    <property type="entry name" value="AA-permease/SLC12A_dom"/>
</dbReference>